<accession>A0A4P9ZCV7</accession>
<protein>
    <recommendedName>
        <fullName evidence="3">37S ribosomal protein S35, mitochondrial</fullName>
    </recommendedName>
</protein>
<evidence type="ECO:0000313" key="2">
    <source>
        <dbReference type="Proteomes" id="UP000268321"/>
    </source>
</evidence>
<dbReference type="GO" id="GO:0005763">
    <property type="term" value="C:mitochondrial small ribosomal subunit"/>
    <property type="evidence" value="ECO:0007669"/>
    <property type="project" value="TreeGrafter"/>
</dbReference>
<proteinExistence type="predicted"/>
<dbReference type="Pfam" id="PF12298">
    <property type="entry name" value="Bot1p"/>
    <property type="match status" value="1"/>
</dbReference>
<reference evidence="2" key="1">
    <citation type="journal article" date="2018" name="Nat. Microbiol.">
        <title>Leveraging single-cell genomics to expand the fungal tree of life.</title>
        <authorList>
            <person name="Ahrendt S.R."/>
            <person name="Quandt C.A."/>
            <person name="Ciobanu D."/>
            <person name="Clum A."/>
            <person name="Salamov A."/>
            <person name="Andreopoulos B."/>
            <person name="Cheng J.F."/>
            <person name="Woyke T."/>
            <person name="Pelin A."/>
            <person name="Henrissat B."/>
            <person name="Reynolds N.K."/>
            <person name="Benny G.L."/>
            <person name="Smith M.E."/>
            <person name="James T.Y."/>
            <person name="Grigoriev I.V."/>
        </authorList>
    </citation>
    <scope>NUCLEOTIDE SEQUENCE [LARGE SCALE GENOMIC DNA]</scope>
    <source>
        <strain evidence="2">Baker2002</strain>
    </source>
</reference>
<evidence type="ECO:0008006" key="3">
    <source>
        <dbReference type="Google" id="ProtNLM"/>
    </source>
</evidence>
<dbReference type="InterPro" id="IPR021036">
    <property type="entry name" value="Ribosomal_mS45"/>
</dbReference>
<dbReference type="Proteomes" id="UP000268321">
    <property type="component" value="Unassembled WGS sequence"/>
</dbReference>
<organism evidence="1 2">
    <name type="scientific">Metschnikowia bicuspidata</name>
    <dbReference type="NCBI Taxonomy" id="27322"/>
    <lineage>
        <taxon>Eukaryota</taxon>
        <taxon>Fungi</taxon>
        <taxon>Dikarya</taxon>
        <taxon>Ascomycota</taxon>
        <taxon>Saccharomycotina</taxon>
        <taxon>Pichiomycetes</taxon>
        <taxon>Metschnikowiaceae</taxon>
        <taxon>Metschnikowia</taxon>
    </lineage>
</organism>
<keyword evidence="2" id="KW-1185">Reference proteome</keyword>
<dbReference type="EMBL" id="ML004477">
    <property type="protein sequence ID" value="RKP29710.1"/>
    <property type="molecule type" value="Genomic_DNA"/>
</dbReference>
<dbReference type="GO" id="GO:0032543">
    <property type="term" value="P:mitochondrial translation"/>
    <property type="evidence" value="ECO:0007669"/>
    <property type="project" value="TreeGrafter"/>
</dbReference>
<dbReference type="PANTHER" id="PTHR28158">
    <property type="entry name" value="37S RIBOSOMAL PROTEIN S35, MITOCHONDRIAL"/>
    <property type="match status" value="1"/>
</dbReference>
<dbReference type="PANTHER" id="PTHR28158:SF1">
    <property type="entry name" value="SMALL RIBOSOMAL SUBUNIT PROTEIN MS45"/>
    <property type="match status" value="1"/>
</dbReference>
<gene>
    <name evidence="1" type="ORF">METBISCDRAFT_17983</name>
</gene>
<evidence type="ECO:0000313" key="1">
    <source>
        <dbReference type="EMBL" id="RKP29710.1"/>
    </source>
</evidence>
<dbReference type="AlphaFoldDB" id="A0A4P9ZCV7"/>
<dbReference type="OrthoDB" id="10052321at2759"/>
<dbReference type="GO" id="GO:0003735">
    <property type="term" value="F:structural constituent of ribosome"/>
    <property type="evidence" value="ECO:0007669"/>
    <property type="project" value="TreeGrafter"/>
</dbReference>
<sequence length="319" mass="36456">MFTRLNRGALPRLSGSLQSVRFARKRTPEYPKYKAKLVPLSHKDKDHSGFFERHLKAWLGPKNIAGEYYMNKYYYVKQDNVPNYIVPDGKTLVSSNEPTNYRGVSGRDPHLHPFPHNPACKTASILTDDMKRAIFVDKSEKGLLAQELAHKYQLKLARIEAIVCLQKIENTWKKENKTTPELARFSSVMKKMFPIFSPAKDADNLTEIPMPFKTMQQRFLTISESEPFGAVDAATVYGLEPALETLDKLTDHREEKREEVKLKKVVVGLQKEGDDTQFRFTHATAELVGYRYGASRRDTKKDRSVGFDNSGKMVYTVAS</sequence>
<name>A0A4P9ZCV7_9ASCO</name>